<name>A0A1I2ZZK3_9SPHI</name>
<evidence type="ECO:0000313" key="3">
    <source>
        <dbReference type="EMBL" id="SFH43095.1"/>
    </source>
</evidence>
<dbReference type="GO" id="GO:0008897">
    <property type="term" value="F:holo-[acyl-carrier-protein] synthase activity"/>
    <property type="evidence" value="ECO:0007669"/>
    <property type="project" value="InterPro"/>
</dbReference>
<gene>
    <name evidence="3" type="ORF">SAMN04489864_11239</name>
</gene>
<dbReference type="AlphaFoldDB" id="A0A1I2ZZK3"/>
<evidence type="ECO:0000259" key="2">
    <source>
        <dbReference type="Pfam" id="PF01648"/>
    </source>
</evidence>
<dbReference type="InterPro" id="IPR037143">
    <property type="entry name" value="4-PPantetheinyl_Trfase_dom_sf"/>
</dbReference>
<dbReference type="InterPro" id="IPR008278">
    <property type="entry name" value="4-PPantetheinyl_Trfase_dom"/>
</dbReference>
<dbReference type="OrthoDB" id="663853at2"/>
<evidence type="ECO:0000313" key="4">
    <source>
        <dbReference type="Proteomes" id="UP000199666"/>
    </source>
</evidence>
<reference evidence="3 4" key="1">
    <citation type="submission" date="2016-10" db="EMBL/GenBank/DDBJ databases">
        <authorList>
            <person name="de Groot N.N."/>
        </authorList>
    </citation>
    <scope>NUCLEOTIDE SEQUENCE [LARGE SCALE GENOMIC DNA]</scope>
    <source>
        <strain evidence="3 4">DSM 18684</strain>
    </source>
</reference>
<dbReference type="STRING" id="414048.SAMN04489864_11239"/>
<sequence>MTGNDLVDLNQAASDSNWQRKGYLDKIYTLAEQKILIASKDQNETVWLLWSMKEAAYKIYSRQTGIRNYAPCSLQCFDLQPDAHKVNGKVKVADHLFYTESFISANYIHTIAALSMASLTEIKVKIYTYPDTLFDYRSTEPQCVSHHGKYLALVY</sequence>
<keyword evidence="4" id="KW-1185">Reference proteome</keyword>
<keyword evidence="1 3" id="KW-0808">Transferase</keyword>
<dbReference type="Proteomes" id="UP000199666">
    <property type="component" value="Unassembled WGS sequence"/>
</dbReference>
<dbReference type="Gene3D" id="3.90.470.20">
    <property type="entry name" value="4'-phosphopantetheinyl transferase domain"/>
    <property type="match status" value="1"/>
</dbReference>
<dbReference type="EMBL" id="FOPP01000012">
    <property type="protein sequence ID" value="SFH43095.1"/>
    <property type="molecule type" value="Genomic_DNA"/>
</dbReference>
<organism evidence="3 4">
    <name type="scientific">Pedobacter insulae</name>
    <dbReference type="NCBI Taxonomy" id="414048"/>
    <lineage>
        <taxon>Bacteria</taxon>
        <taxon>Pseudomonadati</taxon>
        <taxon>Bacteroidota</taxon>
        <taxon>Sphingobacteriia</taxon>
        <taxon>Sphingobacteriales</taxon>
        <taxon>Sphingobacteriaceae</taxon>
        <taxon>Pedobacter</taxon>
    </lineage>
</organism>
<feature type="domain" description="4'-phosphopantetheinyl transferase" evidence="2">
    <location>
        <begin position="3"/>
        <end position="85"/>
    </location>
</feature>
<dbReference type="GO" id="GO:0000287">
    <property type="term" value="F:magnesium ion binding"/>
    <property type="evidence" value="ECO:0007669"/>
    <property type="project" value="InterPro"/>
</dbReference>
<dbReference type="Pfam" id="PF01648">
    <property type="entry name" value="ACPS"/>
    <property type="match status" value="1"/>
</dbReference>
<evidence type="ECO:0000256" key="1">
    <source>
        <dbReference type="ARBA" id="ARBA00022679"/>
    </source>
</evidence>
<dbReference type="RefSeq" id="WP_090997192.1">
    <property type="nucleotide sequence ID" value="NZ_FOPP01000012.1"/>
</dbReference>
<accession>A0A1I2ZZK3</accession>
<proteinExistence type="predicted"/>
<protein>
    <submittedName>
        <fullName evidence="3">4'-phosphopantetheinyl transferase superfamily protein</fullName>
    </submittedName>
</protein>
<dbReference type="SUPFAM" id="SSF56214">
    <property type="entry name" value="4'-phosphopantetheinyl transferase"/>
    <property type="match status" value="1"/>
</dbReference>